<dbReference type="GO" id="GO:0030154">
    <property type="term" value="P:cell differentiation"/>
    <property type="evidence" value="ECO:0007669"/>
    <property type="project" value="TreeGrafter"/>
</dbReference>
<gene>
    <name evidence="8" type="ORF">I303_101897</name>
</gene>
<feature type="region of interest" description="Disordered" evidence="6">
    <location>
        <begin position="199"/>
        <end position="251"/>
    </location>
</feature>
<protein>
    <recommendedName>
        <fullName evidence="7">Homeobox domain-containing protein</fullName>
    </recommendedName>
</protein>
<organism evidence="8 9">
    <name type="scientific">Kwoniella dejecticola CBS 10117</name>
    <dbReference type="NCBI Taxonomy" id="1296121"/>
    <lineage>
        <taxon>Eukaryota</taxon>
        <taxon>Fungi</taxon>
        <taxon>Dikarya</taxon>
        <taxon>Basidiomycota</taxon>
        <taxon>Agaricomycotina</taxon>
        <taxon>Tremellomycetes</taxon>
        <taxon>Tremellales</taxon>
        <taxon>Cryptococcaceae</taxon>
        <taxon>Kwoniella</taxon>
    </lineage>
</organism>
<keyword evidence="2 4" id="KW-0371">Homeobox</keyword>
<dbReference type="CDD" id="cd00086">
    <property type="entry name" value="homeodomain"/>
    <property type="match status" value="1"/>
</dbReference>
<dbReference type="Proteomes" id="UP000078595">
    <property type="component" value="Chromosome 2"/>
</dbReference>
<dbReference type="Gene3D" id="1.10.10.60">
    <property type="entry name" value="Homeodomain-like"/>
    <property type="match status" value="1"/>
</dbReference>
<evidence type="ECO:0000256" key="4">
    <source>
        <dbReference type="PROSITE-ProRule" id="PRU00108"/>
    </source>
</evidence>
<dbReference type="InterPro" id="IPR051000">
    <property type="entry name" value="Homeobox_DNA-bind_prot"/>
</dbReference>
<evidence type="ECO:0000256" key="1">
    <source>
        <dbReference type="ARBA" id="ARBA00023125"/>
    </source>
</evidence>
<dbReference type="GeneID" id="28965666"/>
<feature type="compositionally biased region" description="Low complexity" evidence="6">
    <location>
        <begin position="220"/>
        <end position="232"/>
    </location>
</feature>
<reference evidence="8" key="1">
    <citation type="submission" date="2013-07" db="EMBL/GenBank/DDBJ databases">
        <authorList>
            <consortium name="The Broad Institute Genome Sequencing Platform"/>
            <person name="Cuomo C."/>
            <person name="Litvintseva A."/>
            <person name="Chen Y."/>
            <person name="Heitman J."/>
            <person name="Sun S."/>
            <person name="Springer D."/>
            <person name="Dromer F."/>
            <person name="Young S.K."/>
            <person name="Zeng Q."/>
            <person name="Gargeya S."/>
            <person name="Fitzgerald M."/>
            <person name="Abouelleil A."/>
            <person name="Alvarado L."/>
            <person name="Berlin A.M."/>
            <person name="Chapman S.B."/>
            <person name="Dewar J."/>
            <person name="Goldberg J."/>
            <person name="Griggs A."/>
            <person name="Gujja S."/>
            <person name="Hansen M."/>
            <person name="Howarth C."/>
            <person name="Imamovic A."/>
            <person name="Larimer J."/>
            <person name="McCowan C."/>
            <person name="Murphy C."/>
            <person name="Pearson M."/>
            <person name="Priest M."/>
            <person name="Roberts A."/>
            <person name="Saif S."/>
            <person name="Shea T."/>
            <person name="Sykes S."/>
            <person name="Wortman J."/>
            <person name="Nusbaum C."/>
            <person name="Birren B."/>
        </authorList>
    </citation>
    <scope>NUCLEOTIDE SEQUENCE</scope>
    <source>
        <strain evidence="8">CBS 10117</strain>
    </source>
</reference>
<keyword evidence="3 4" id="KW-0539">Nucleus</keyword>
<feature type="compositionally biased region" description="Polar residues" evidence="6">
    <location>
        <begin position="755"/>
        <end position="780"/>
    </location>
</feature>
<proteinExistence type="predicted"/>
<dbReference type="SMART" id="SM00389">
    <property type="entry name" value="HOX"/>
    <property type="match status" value="1"/>
</dbReference>
<dbReference type="InterPro" id="IPR001356">
    <property type="entry name" value="HD"/>
</dbReference>
<evidence type="ECO:0000256" key="3">
    <source>
        <dbReference type="ARBA" id="ARBA00023242"/>
    </source>
</evidence>
<feature type="compositionally biased region" description="Polar residues" evidence="6">
    <location>
        <begin position="611"/>
        <end position="631"/>
    </location>
</feature>
<evidence type="ECO:0000313" key="9">
    <source>
        <dbReference type="Proteomes" id="UP000078595"/>
    </source>
</evidence>
<feature type="region of interest" description="Disordered" evidence="6">
    <location>
        <begin position="593"/>
        <end position="811"/>
    </location>
</feature>
<feature type="compositionally biased region" description="Low complexity" evidence="6">
    <location>
        <begin position="718"/>
        <end position="733"/>
    </location>
</feature>
<dbReference type="GO" id="GO:0000978">
    <property type="term" value="F:RNA polymerase II cis-regulatory region sequence-specific DNA binding"/>
    <property type="evidence" value="ECO:0007669"/>
    <property type="project" value="TreeGrafter"/>
</dbReference>
<feature type="compositionally biased region" description="Low complexity" evidence="6">
    <location>
        <begin position="639"/>
        <end position="657"/>
    </location>
</feature>
<feature type="region of interest" description="Disordered" evidence="6">
    <location>
        <begin position="548"/>
        <end position="575"/>
    </location>
</feature>
<dbReference type="KEGG" id="kdj:28965666"/>
<evidence type="ECO:0000313" key="8">
    <source>
        <dbReference type="EMBL" id="WWC59345.1"/>
    </source>
</evidence>
<dbReference type="EMBL" id="CP144531">
    <property type="protein sequence ID" value="WWC59345.1"/>
    <property type="molecule type" value="Genomic_DNA"/>
</dbReference>
<evidence type="ECO:0000256" key="2">
    <source>
        <dbReference type="ARBA" id="ARBA00023155"/>
    </source>
</evidence>
<dbReference type="PANTHER" id="PTHR24324:SF9">
    <property type="entry name" value="HOMEOBOX DOMAIN-CONTAINING PROTEIN"/>
    <property type="match status" value="1"/>
</dbReference>
<dbReference type="Pfam" id="PF00046">
    <property type="entry name" value="Homeodomain"/>
    <property type="match status" value="1"/>
</dbReference>
<dbReference type="PANTHER" id="PTHR24324">
    <property type="entry name" value="HOMEOBOX PROTEIN HHEX"/>
    <property type="match status" value="1"/>
</dbReference>
<dbReference type="PROSITE" id="PS50071">
    <property type="entry name" value="HOMEOBOX_2"/>
    <property type="match status" value="1"/>
</dbReference>
<accession>A0AAJ8KKY5</accession>
<dbReference type="SUPFAM" id="SSF46689">
    <property type="entry name" value="Homeodomain-like"/>
    <property type="match status" value="1"/>
</dbReference>
<comment type="subcellular location">
    <subcellularLocation>
        <location evidence="4 5">Nucleus</location>
    </subcellularLocation>
</comment>
<evidence type="ECO:0000256" key="5">
    <source>
        <dbReference type="RuleBase" id="RU000682"/>
    </source>
</evidence>
<dbReference type="FunFam" id="1.10.10.60:FF:000453">
    <property type="entry name" value="Unplaced genomic scaffold supercont1.84, whole genome shotgun sequence"/>
    <property type="match status" value="1"/>
</dbReference>
<dbReference type="PROSITE" id="PS00027">
    <property type="entry name" value="HOMEOBOX_1"/>
    <property type="match status" value="1"/>
</dbReference>
<feature type="domain" description="Homeobox" evidence="7">
    <location>
        <begin position="142"/>
        <end position="202"/>
    </location>
</feature>
<reference evidence="8" key="2">
    <citation type="submission" date="2024-02" db="EMBL/GenBank/DDBJ databases">
        <title>Comparative genomics of Cryptococcus and Kwoniella reveals pathogenesis evolution and contrasting modes of karyotype evolution via chromosome fusion or intercentromeric recombination.</title>
        <authorList>
            <person name="Coelho M.A."/>
            <person name="David-Palma M."/>
            <person name="Shea T."/>
            <person name="Bowers K."/>
            <person name="McGinley-Smith S."/>
            <person name="Mohammad A.W."/>
            <person name="Gnirke A."/>
            <person name="Yurkov A.M."/>
            <person name="Nowrousian M."/>
            <person name="Sun S."/>
            <person name="Cuomo C.A."/>
            <person name="Heitman J."/>
        </authorList>
    </citation>
    <scope>NUCLEOTIDE SEQUENCE</scope>
    <source>
        <strain evidence="8">CBS 10117</strain>
    </source>
</reference>
<dbReference type="InterPro" id="IPR017970">
    <property type="entry name" value="Homeobox_CS"/>
</dbReference>
<dbReference type="GO" id="GO:0000981">
    <property type="term" value="F:DNA-binding transcription factor activity, RNA polymerase II-specific"/>
    <property type="evidence" value="ECO:0007669"/>
    <property type="project" value="InterPro"/>
</dbReference>
<feature type="DNA-binding region" description="Homeobox" evidence="4">
    <location>
        <begin position="144"/>
        <end position="203"/>
    </location>
</feature>
<dbReference type="RefSeq" id="XP_065824508.1">
    <property type="nucleotide sequence ID" value="XM_065968436.1"/>
</dbReference>
<dbReference type="InterPro" id="IPR009057">
    <property type="entry name" value="Homeodomain-like_sf"/>
</dbReference>
<keyword evidence="1 4" id="KW-0238">DNA-binding</keyword>
<name>A0AAJ8KKY5_9TREE</name>
<keyword evidence="9" id="KW-1185">Reference proteome</keyword>
<evidence type="ECO:0000259" key="7">
    <source>
        <dbReference type="PROSITE" id="PS50071"/>
    </source>
</evidence>
<dbReference type="GO" id="GO:0005634">
    <property type="term" value="C:nucleus"/>
    <property type="evidence" value="ECO:0007669"/>
    <property type="project" value="UniProtKB-SubCell"/>
</dbReference>
<dbReference type="AlphaFoldDB" id="A0AAJ8KKY5"/>
<evidence type="ECO:0000256" key="6">
    <source>
        <dbReference type="SAM" id="MobiDB-lite"/>
    </source>
</evidence>
<feature type="compositionally biased region" description="Polar residues" evidence="6">
    <location>
        <begin position="664"/>
        <end position="711"/>
    </location>
</feature>
<sequence length="823" mass="88110">MSVPLPHGYIPNPNEVFIDQSQAQAGPSNYARPPAQGVPAHLQGPPPQTPFYPVNGHMPTGFPPQMEQIQHIPQQQYMPQYTTSGIIPHIQPGFAYPGMEVNGGAAVVPNFHFGSIPQNPPYMDEWTDGGMPHEGQEMVYSNLEVKHRRRTTPDQLKILEYWYDINPKPDNALREHLAAQLGMTKRNVQVWFQNRRAKMKGLAKKDEKGDNEEEEKTPEKSSPSQQQPQPQQRVPRPTLITPMGPPMGPPPMARRASLANGEAAKIEMFVAKRAAAAANGLNRGLRPPGFVSPQRSPLMGQAFAARRQSIPYPTPITAGPNGGPNVNGPGPSPKISPVVRVMPSALHLTAMRNNTRRASMPGAAQLISSGPFTPPRVITNQHQVGLPRELSTIKDDDSHHVGADGTQAQQQLSFDLDGIDYTGAFLTPSSSAYDLSNGMSTSSFSPANQSAGYDQSIPFSPNSPLPNPAFSFGTEGHQQLQGQGVQHLNQVPILDEAEAARQQQLFLAFQQRGRMGSIASIGTYATDNGNGTDLEDTSLGEWLAQESNSGLGVLPNGQPQGQEGPDGFDPDARRSSAPADLLHQIGIMGLNNTQIRPSPLGTHFTPDNYLPQGSGSTSTFEANQLSTNKMGLTSADLDPSPISMSSMPSSSSGGVSPTDHHLFGQSQSHGSLNFQQNASTGAHHQPVRSISLQQFPPSNLSANDSGSNNTILPHGQAHSHSNSSVSPYSDHSSAPPEYAQQMIGQPNGLFEGYQQPASAQPSGGATLNHSTSIPMSNSAHQQAGQGQGQAQGQGQRQNALSNEGKDDFSFLEGLNGETVDILV</sequence>